<dbReference type="InterPro" id="IPR057051">
    <property type="entry name" value="PARP14_RPM_1"/>
</dbReference>
<dbReference type="OMA" id="FENEGWE"/>
<dbReference type="InterPro" id="IPR012677">
    <property type="entry name" value="Nucleotide-bd_a/b_plait_sf"/>
</dbReference>
<dbReference type="Pfam" id="PF23222">
    <property type="entry name" value="RRM_PARP14_1"/>
    <property type="match status" value="1"/>
</dbReference>
<dbReference type="Gene3D" id="3.30.70.330">
    <property type="match status" value="1"/>
</dbReference>
<feature type="domain" description="PAR14-like first RRM" evidence="1">
    <location>
        <begin position="9"/>
        <end position="83"/>
    </location>
</feature>
<dbReference type="Ensembl" id="ENSGMOT00000047054.1">
    <property type="protein sequence ID" value="ENSGMOP00000049395.1"/>
    <property type="gene ID" value="ENSGMOG00000029099.1"/>
</dbReference>
<dbReference type="GeneTree" id="ENSGT00940000177519"/>
<keyword evidence="3" id="KW-1185">Reference proteome</keyword>
<evidence type="ECO:0000313" key="2">
    <source>
        <dbReference type="Ensembl" id="ENSGMOP00000049395.1"/>
    </source>
</evidence>
<dbReference type="Pfam" id="PF23085">
    <property type="entry name" value="RRM_PARP14_3"/>
    <property type="match status" value="1"/>
</dbReference>
<evidence type="ECO:0000313" key="3">
    <source>
        <dbReference type="Proteomes" id="UP000694546"/>
    </source>
</evidence>
<organism evidence="2 3">
    <name type="scientific">Gadus morhua</name>
    <name type="common">Atlantic cod</name>
    <dbReference type="NCBI Taxonomy" id="8049"/>
    <lineage>
        <taxon>Eukaryota</taxon>
        <taxon>Metazoa</taxon>
        <taxon>Chordata</taxon>
        <taxon>Craniata</taxon>
        <taxon>Vertebrata</taxon>
        <taxon>Euteleostomi</taxon>
        <taxon>Actinopterygii</taxon>
        <taxon>Neopterygii</taxon>
        <taxon>Teleostei</taxon>
        <taxon>Neoteleostei</taxon>
        <taxon>Acanthomorphata</taxon>
        <taxon>Zeiogadaria</taxon>
        <taxon>Gadariae</taxon>
        <taxon>Gadiformes</taxon>
        <taxon>Gadoidei</taxon>
        <taxon>Gadidae</taxon>
        <taxon>Gadus</taxon>
    </lineage>
</organism>
<name>A0A8C5BQZ4_GADMO</name>
<reference evidence="2" key="2">
    <citation type="submission" date="2025-09" db="UniProtKB">
        <authorList>
            <consortium name="Ensembl"/>
        </authorList>
    </citation>
    <scope>IDENTIFICATION</scope>
</reference>
<reference evidence="2" key="1">
    <citation type="submission" date="2025-08" db="UniProtKB">
        <authorList>
            <consortium name="Ensembl"/>
        </authorList>
    </citation>
    <scope>IDENTIFICATION</scope>
</reference>
<sequence>MDDAYPYTLIVELEENNVPRLKNKLVKYFQSKKRAGGGECQIQYEDRSRTAVLRFRREEDRARVLAQETHVIVLEEGVIKVSVHLADRSSEREVSRRKTHPTLFCDLIITKYSCYILTVIITHLIFDAFSSLTENNEFITSCQTNRTFLNKKLTVRALEVTSQVRVENLANISEDVLLLYFENEGWEVEQVTPDKEEQSAVISFKMDTGKVFISRA</sequence>
<dbReference type="AlphaFoldDB" id="A0A8C5BQZ4"/>
<protein>
    <recommendedName>
        <fullName evidence="1">PAR14-like first RRM domain-containing protein</fullName>
    </recommendedName>
</protein>
<dbReference type="Proteomes" id="UP000694546">
    <property type="component" value="Chromosome 20"/>
</dbReference>
<evidence type="ECO:0000259" key="1">
    <source>
        <dbReference type="Pfam" id="PF23222"/>
    </source>
</evidence>
<proteinExistence type="predicted"/>
<accession>A0A8C5BQZ4</accession>